<evidence type="ECO:0000313" key="2">
    <source>
        <dbReference type="Proteomes" id="UP000485058"/>
    </source>
</evidence>
<dbReference type="Proteomes" id="UP000485058">
    <property type="component" value="Unassembled WGS sequence"/>
</dbReference>
<dbReference type="AlphaFoldDB" id="A0A699YQE5"/>
<sequence length="94" mass="10365">MALEGCEKRLLLDFDSPVDNQVFRLGLAAVMLGVFSAAQWDTRRLLEGQLAKRGLQGWTHRYAVVLPGRLLLLPSPAAAFPRDVVSLAPDRPPQ</sequence>
<evidence type="ECO:0000313" key="1">
    <source>
        <dbReference type="EMBL" id="GFH12373.1"/>
    </source>
</evidence>
<proteinExistence type="predicted"/>
<comment type="caution">
    <text evidence="1">The sequence shown here is derived from an EMBL/GenBank/DDBJ whole genome shotgun (WGS) entry which is preliminary data.</text>
</comment>
<reference evidence="1 2" key="1">
    <citation type="submission" date="2020-02" db="EMBL/GenBank/DDBJ databases">
        <title>Draft genome sequence of Haematococcus lacustris strain NIES-144.</title>
        <authorList>
            <person name="Morimoto D."/>
            <person name="Nakagawa S."/>
            <person name="Yoshida T."/>
            <person name="Sawayama S."/>
        </authorList>
    </citation>
    <scope>NUCLEOTIDE SEQUENCE [LARGE SCALE GENOMIC DNA]</scope>
    <source>
        <strain evidence="1 2">NIES-144</strain>
    </source>
</reference>
<organism evidence="1 2">
    <name type="scientific">Haematococcus lacustris</name>
    <name type="common">Green alga</name>
    <name type="synonym">Haematococcus pluvialis</name>
    <dbReference type="NCBI Taxonomy" id="44745"/>
    <lineage>
        <taxon>Eukaryota</taxon>
        <taxon>Viridiplantae</taxon>
        <taxon>Chlorophyta</taxon>
        <taxon>core chlorophytes</taxon>
        <taxon>Chlorophyceae</taxon>
        <taxon>CS clade</taxon>
        <taxon>Chlamydomonadales</taxon>
        <taxon>Haematococcaceae</taxon>
        <taxon>Haematococcus</taxon>
    </lineage>
</organism>
<name>A0A699YQE5_HAELA</name>
<dbReference type="EMBL" id="BLLF01000496">
    <property type="protein sequence ID" value="GFH12373.1"/>
    <property type="molecule type" value="Genomic_DNA"/>
</dbReference>
<keyword evidence="2" id="KW-1185">Reference proteome</keyword>
<protein>
    <submittedName>
        <fullName evidence="1">Uncharacterized protein</fullName>
    </submittedName>
</protein>
<gene>
    <name evidence="1" type="ORF">HaLaN_08043</name>
</gene>
<accession>A0A699YQE5</accession>